<dbReference type="PANTHER" id="PTHR11014:SF63">
    <property type="entry name" value="METALLOPEPTIDASE, PUTATIVE (AFU_ORTHOLOGUE AFUA_6G09600)-RELATED"/>
    <property type="match status" value="1"/>
</dbReference>
<dbReference type="Pfam" id="PF01546">
    <property type="entry name" value="Peptidase_M20"/>
    <property type="match status" value="1"/>
</dbReference>
<dbReference type="CDD" id="cd05666">
    <property type="entry name" value="M20_Acy1-like"/>
    <property type="match status" value="1"/>
</dbReference>
<dbReference type="Proteomes" id="UP000658131">
    <property type="component" value="Unassembled WGS sequence"/>
</dbReference>
<dbReference type="Gene3D" id="3.30.70.360">
    <property type="match status" value="1"/>
</dbReference>
<dbReference type="Pfam" id="PF07687">
    <property type="entry name" value="M20_dimer"/>
    <property type="match status" value="1"/>
</dbReference>
<dbReference type="InterPro" id="IPR017439">
    <property type="entry name" value="Amidohydrolase"/>
</dbReference>
<dbReference type="SUPFAM" id="SSF53187">
    <property type="entry name" value="Zn-dependent exopeptidases"/>
    <property type="match status" value="1"/>
</dbReference>
<dbReference type="EMBL" id="JACRTB010000056">
    <property type="protein sequence ID" value="MBC8577831.1"/>
    <property type="molecule type" value="Genomic_DNA"/>
</dbReference>
<sequence length="390" mass="42688">MANNPAVLEQQLIAWRHELHMHPETAFEEVETSRFISNLLEAAGLDVHRGIGGTGFVANLKVGTGKRVIGMRADMDALNMTEEGEVPWRSQIPGKMHGCGHDGHMIMLLGAALKLAVQPNFDGTIRFVFQPAEEPGTGAKAMMKDGLLEKFPMEEIYSLHNRPVKPFGTINTTSGPIQASEDNFTITIQGKGGHASAPQNTIDPMIVASQVILGLQTIVSRNVNPQSCAVISCTEIHTDGAHNAIPSKAVITGDTRSYSPEVQDLLEKRMREICMNICQAYGAKCDFLYTRVFDPTINWKDQVKKCVAAGVRAAGAENTFDDFEPSTGSEDFGVFLQQIPGCNMFLGTGENEVMSNNTLLHNPRFDFNDKIIMTGVNYWYELAGICLPKA</sequence>
<dbReference type="PIRSF" id="PIRSF005962">
    <property type="entry name" value="Pept_M20D_amidohydro"/>
    <property type="match status" value="1"/>
</dbReference>
<comment type="caution">
    <text evidence="2">The sequence shown here is derived from an EMBL/GenBank/DDBJ whole genome shotgun (WGS) entry which is preliminary data.</text>
</comment>
<dbReference type="InterPro" id="IPR002933">
    <property type="entry name" value="Peptidase_M20"/>
</dbReference>
<gene>
    <name evidence="2" type="ORF">H8717_15705</name>
</gene>
<protein>
    <submittedName>
        <fullName evidence="2">Amidohydrolase</fullName>
    </submittedName>
</protein>
<dbReference type="SUPFAM" id="SSF55031">
    <property type="entry name" value="Bacterial exopeptidase dimerisation domain"/>
    <property type="match status" value="1"/>
</dbReference>
<evidence type="ECO:0000313" key="2">
    <source>
        <dbReference type="EMBL" id="MBC8577831.1"/>
    </source>
</evidence>
<dbReference type="InterPro" id="IPR036264">
    <property type="entry name" value="Bact_exopeptidase_dim_dom"/>
</dbReference>
<organism evidence="2 3">
    <name type="scientific">Yanshouia hominis</name>
    <dbReference type="NCBI Taxonomy" id="2763673"/>
    <lineage>
        <taxon>Bacteria</taxon>
        <taxon>Bacillati</taxon>
        <taxon>Bacillota</taxon>
        <taxon>Clostridia</taxon>
        <taxon>Eubacteriales</taxon>
        <taxon>Oscillospiraceae</taxon>
        <taxon>Yanshouia</taxon>
    </lineage>
</organism>
<dbReference type="Gene3D" id="3.40.630.10">
    <property type="entry name" value="Zn peptidases"/>
    <property type="match status" value="1"/>
</dbReference>
<evidence type="ECO:0000313" key="3">
    <source>
        <dbReference type="Proteomes" id="UP000658131"/>
    </source>
</evidence>
<name>A0ABR7NN35_9FIRM</name>
<dbReference type="NCBIfam" id="TIGR01891">
    <property type="entry name" value="amidohydrolases"/>
    <property type="match status" value="1"/>
</dbReference>
<proteinExistence type="predicted"/>
<dbReference type="InterPro" id="IPR011650">
    <property type="entry name" value="Peptidase_M20_dimer"/>
</dbReference>
<accession>A0ABR7NN35</accession>
<keyword evidence="3" id="KW-1185">Reference proteome</keyword>
<evidence type="ECO:0000259" key="1">
    <source>
        <dbReference type="Pfam" id="PF07687"/>
    </source>
</evidence>
<reference evidence="2 3" key="1">
    <citation type="submission" date="2020-08" db="EMBL/GenBank/DDBJ databases">
        <title>Genome public.</title>
        <authorList>
            <person name="Liu C."/>
            <person name="Sun Q."/>
        </authorList>
    </citation>
    <scope>NUCLEOTIDE SEQUENCE [LARGE SCALE GENOMIC DNA]</scope>
    <source>
        <strain evidence="2 3">BX1</strain>
    </source>
</reference>
<dbReference type="PANTHER" id="PTHR11014">
    <property type="entry name" value="PEPTIDASE M20 FAMILY MEMBER"/>
    <property type="match status" value="1"/>
</dbReference>
<feature type="domain" description="Peptidase M20 dimerisation" evidence="1">
    <location>
        <begin position="184"/>
        <end position="278"/>
    </location>
</feature>